<evidence type="ECO:0000313" key="2">
    <source>
        <dbReference type="Proteomes" id="UP000465305"/>
    </source>
</evidence>
<dbReference type="PROSITE" id="PS51318">
    <property type="entry name" value="TAT"/>
    <property type="match status" value="1"/>
</dbReference>
<comment type="caution">
    <text evidence="1">The sequence shown here is derived from an EMBL/GenBank/DDBJ whole genome shotgun (WGS) entry which is preliminary data.</text>
</comment>
<dbReference type="Proteomes" id="UP000465305">
    <property type="component" value="Unassembled WGS sequence"/>
</dbReference>
<protein>
    <submittedName>
        <fullName evidence="1">Uncharacterized protein</fullName>
    </submittedName>
</protein>
<name>A0A7I9YCF2_MYCAL</name>
<sequence length="301" mass="30191">MSTLTFDAPMAPRGFMAKTGALVASTAFAGAALFGGVAVAPTVASSLAASVQHDYVLTADGDFPTFAESLQTLLTALDFGNMGQVLGLFGDDINTSSSLADLLAALNPDHVSLDELTLGLLSTDFSGLLNEVTLPGADGAPVPLGLIPIDSLIGGFIGGDGANTSIGDLLGLFGLGDYAGLLNLPFFDLSPDTSLADLLNDMLGITFTMTLTDLLNANDLGDATLAGLLGIDPDADWNEVISGITLGGTLSDPDGTGELGDATLGGLLTSLLGTGADPVTDATTLTDFLGDLGIFSMLGLG</sequence>
<proteinExistence type="predicted"/>
<accession>A0A7I9YCF2</accession>
<evidence type="ECO:0000313" key="1">
    <source>
        <dbReference type="EMBL" id="GFG86222.1"/>
    </source>
</evidence>
<dbReference type="EMBL" id="BLKY01000001">
    <property type="protein sequence ID" value="GFG86222.1"/>
    <property type="molecule type" value="Genomic_DNA"/>
</dbReference>
<dbReference type="InterPro" id="IPR006311">
    <property type="entry name" value="TAT_signal"/>
</dbReference>
<dbReference type="AlphaFoldDB" id="A0A7I9YCF2"/>
<reference evidence="1 2" key="1">
    <citation type="journal article" date="2019" name="Emerg. Microbes Infect.">
        <title>Comprehensive subspecies identification of 175 nontuberculous mycobacteria species based on 7547 genomic profiles.</title>
        <authorList>
            <person name="Matsumoto Y."/>
            <person name="Kinjo T."/>
            <person name="Motooka D."/>
            <person name="Nabeya D."/>
            <person name="Jung N."/>
            <person name="Uechi K."/>
            <person name="Horii T."/>
            <person name="Iida T."/>
            <person name="Fujita J."/>
            <person name="Nakamura S."/>
        </authorList>
    </citation>
    <scope>NUCLEOTIDE SEQUENCE [LARGE SCALE GENOMIC DNA]</scope>
    <source>
        <strain evidence="1 2">JCM 30723</strain>
    </source>
</reference>
<gene>
    <name evidence="1" type="ORF">MALGJ_28980</name>
</gene>
<organism evidence="1 2">
    <name type="scientific">Mycolicibacter algericus</name>
    <name type="common">Mycobacterium algericum</name>
    <dbReference type="NCBI Taxonomy" id="1288388"/>
    <lineage>
        <taxon>Bacteria</taxon>
        <taxon>Bacillati</taxon>
        <taxon>Actinomycetota</taxon>
        <taxon>Actinomycetes</taxon>
        <taxon>Mycobacteriales</taxon>
        <taxon>Mycobacteriaceae</taxon>
        <taxon>Mycolicibacter</taxon>
    </lineage>
</organism>